<evidence type="ECO:0000313" key="2">
    <source>
        <dbReference type="EMBL" id="CAI4007175.1"/>
    </source>
</evidence>
<feature type="non-terminal residue" evidence="2">
    <location>
        <position position="1062"/>
    </location>
</feature>
<dbReference type="EMBL" id="CAMXCT010003984">
    <property type="protein sequence ID" value="CAI4007175.1"/>
    <property type="molecule type" value="Genomic_DNA"/>
</dbReference>
<feature type="region of interest" description="Disordered" evidence="1">
    <location>
        <begin position="624"/>
        <end position="655"/>
    </location>
</feature>
<name>A0A9P1DBC2_9DINO</name>
<feature type="compositionally biased region" description="Acidic residues" evidence="1">
    <location>
        <begin position="1"/>
        <end position="11"/>
    </location>
</feature>
<feature type="non-terminal residue" evidence="2">
    <location>
        <position position="1"/>
    </location>
</feature>
<feature type="region of interest" description="Disordered" evidence="1">
    <location>
        <begin position="440"/>
        <end position="473"/>
    </location>
</feature>
<feature type="region of interest" description="Disordered" evidence="1">
    <location>
        <begin position="1"/>
        <end position="30"/>
    </location>
</feature>
<feature type="compositionally biased region" description="Basic and acidic residues" evidence="1">
    <location>
        <begin position="440"/>
        <end position="459"/>
    </location>
</feature>
<reference evidence="3" key="2">
    <citation type="submission" date="2024-04" db="EMBL/GenBank/DDBJ databases">
        <authorList>
            <person name="Chen Y."/>
            <person name="Shah S."/>
            <person name="Dougan E. K."/>
            <person name="Thang M."/>
            <person name="Chan C."/>
        </authorList>
    </citation>
    <scope>NUCLEOTIDE SEQUENCE [LARGE SCALE GENOMIC DNA]</scope>
</reference>
<accession>A0A9P1DBC2</accession>
<feature type="compositionally biased region" description="Low complexity" evidence="1">
    <location>
        <begin position="68"/>
        <end position="96"/>
    </location>
</feature>
<feature type="compositionally biased region" description="Basic and acidic residues" evidence="1">
    <location>
        <begin position="642"/>
        <end position="655"/>
    </location>
</feature>
<feature type="compositionally biased region" description="Basic and acidic residues" evidence="1">
    <location>
        <begin position="114"/>
        <end position="127"/>
    </location>
</feature>
<protein>
    <submittedName>
        <fullName evidence="2">Uncharacterized protein</fullName>
    </submittedName>
</protein>
<sequence>VKDESPEEASETFDAGRNVSASETGVDASAEAEELALEAMVEVMEVINGAEAKPLDPLEALLAVDMGSSASRSASPSMTSPASPVSPGSPGSPLADEAAEDGEDMEDVEEVEEVDGHPSDLERKEADSDPADEVIQEHLPDLPDAEHGDLAQELTVRLGESLGETLRASVGEGFAPQNMSPAEVTGTEERSAEAAAQTTMTDHEEVVPDQRLAASEDVREEAALKSSWPGPLKDQKAAVQDLDHLDQRPGRAVSAVTEEVLRVRTQSLSAWENWNGLVAPDLRFEPEILRGLRTIRSEPTFLVNHRVQQQQIERGQAWLMEARRKRAPVPAPAASPKPQRAPLVVPGAVHEKVQENDKEEAFGSWCLRRSWSEVSGAGSVRSTGRGRRSSDSELPSTIFARKFSPEGAPIGPSIVSGANDGAIHLRKPKRRVSFNSGDFEKEKLERVPSMEPMEPRNSKTEGVVQDAETKKAAESAAARAQAAQAAQAEAEVPGKTREEEIDDFINEVTEKAALAQRQAADQATMALAESMMNMADDMERVKQLATRDVDECNECDTDEELDSREAEANLPAVATAIAESPGSPGSPGLPGSPGDRGSGVMKEAKEGLVRTGLMALEAQSDDELLGLAPRSQPTRRQNKTWQLEEEKIEEDRRAAEEALQAHLEERRQMAEDEAALAEARRAADQAMKVYVKEERRRIAEAEAALSEARRAALQAQLEERRIEEARVERESSEEAFWNPLQAQLEEERKRFAQEAAREQARRATEEARLEEERRRLAEEAAQEEARRIAEEERLEEERKRLAEEEAAREQARRAAEEARLEEERRRLAEEAAQEEARRIAEEERLEEERKRLAEEEAAREQAIRAAEEARLEEERRRLAEEEAAQEEARRIAEEERLEEERKRLAEEEAAREQARRAAEEARLEEERRRLAEEAAQEEARRIAEEERLEEERKRLAEEEAAREQARRAAEEARLEEERRRLAEEAAQEEARRIAEEERLEEERKRLAEEEAGREQAIRAAEEARLEEERRRLAEEAAQEEARRIAEEERLEEERKRLAEEEA</sequence>
<proteinExistence type="predicted"/>
<feature type="compositionally biased region" description="Acidic residues" evidence="1">
    <location>
        <begin position="97"/>
        <end position="113"/>
    </location>
</feature>
<reference evidence="2" key="1">
    <citation type="submission" date="2022-10" db="EMBL/GenBank/DDBJ databases">
        <authorList>
            <person name="Chen Y."/>
            <person name="Dougan E. K."/>
            <person name="Chan C."/>
            <person name="Rhodes N."/>
            <person name="Thang M."/>
        </authorList>
    </citation>
    <scope>NUCLEOTIDE SEQUENCE</scope>
</reference>
<dbReference type="EMBL" id="CAMXCT020003984">
    <property type="protein sequence ID" value="CAL1160550.1"/>
    <property type="molecule type" value="Genomic_DNA"/>
</dbReference>
<comment type="caution">
    <text evidence="2">The sequence shown here is derived from an EMBL/GenBank/DDBJ whole genome shotgun (WGS) entry which is preliminary data.</text>
</comment>
<feature type="region of interest" description="Disordered" evidence="1">
    <location>
        <begin position="577"/>
        <end position="600"/>
    </location>
</feature>
<organism evidence="2">
    <name type="scientific">Cladocopium goreaui</name>
    <dbReference type="NCBI Taxonomy" id="2562237"/>
    <lineage>
        <taxon>Eukaryota</taxon>
        <taxon>Sar</taxon>
        <taxon>Alveolata</taxon>
        <taxon>Dinophyceae</taxon>
        <taxon>Suessiales</taxon>
        <taxon>Symbiodiniaceae</taxon>
        <taxon>Cladocopium</taxon>
    </lineage>
</organism>
<dbReference type="AlphaFoldDB" id="A0A9P1DBC2"/>
<evidence type="ECO:0000256" key="1">
    <source>
        <dbReference type="SAM" id="MobiDB-lite"/>
    </source>
</evidence>
<feature type="compositionally biased region" description="Polar residues" evidence="1">
    <location>
        <begin position="631"/>
        <end position="641"/>
    </location>
</feature>
<feature type="compositionally biased region" description="Basic and acidic residues" evidence="1">
    <location>
        <begin position="135"/>
        <end position="149"/>
    </location>
</feature>
<feature type="region of interest" description="Disordered" evidence="1">
    <location>
        <begin position="748"/>
        <end position="1062"/>
    </location>
</feature>
<gene>
    <name evidence="2" type="ORF">C1SCF055_LOCUS32743</name>
</gene>
<feature type="region of interest" description="Disordered" evidence="1">
    <location>
        <begin position="67"/>
        <end position="149"/>
    </location>
</feature>
<evidence type="ECO:0000313" key="3">
    <source>
        <dbReference type="EMBL" id="CAL1160550.1"/>
    </source>
</evidence>
<feature type="region of interest" description="Disordered" evidence="1">
    <location>
        <begin position="168"/>
        <end position="207"/>
    </location>
</feature>